<dbReference type="STRING" id="1796616.A4V09_19180"/>
<keyword evidence="3" id="KW-1185">Reference proteome</keyword>
<protein>
    <submittedName>
        <fullName evidence="2">Uncharacterized protein</fullName>
    </submittedName>
</protein>
<keyword evidence="1" id="KW-1133">Transmembrane helix</keyword>
<evidence type="ECO:0000256" key="1">
    <source>
        <dbReference type="SAM" id="Phobius"/>
    </source>
</evidence>
<dbReference type="KEGG" id="byl:A4V09_19180"/>
<evidence type="ECO:0000313" key="2">
    <source>
        <dbReference type="EMBL" id="ANU77679.1"/>
    </source>
</evidence>
<feature type="transmembrane region" description="Helical" evidence="1">
    <location>
        <begin position="110"/>
        <end position="130"/>
    </location>
</feature>
<dbReference type="Proteomes" id="UP000092574">
    <property type="component" value="Chromosome"/>
</dbReference>
<dbReference type="AlphaFoldDB" id="A0A1C7IGW3"/>
<accession>A0A1C7IGW3</accession>
<gene>
    <name evidence="2" type="ORF">A4V09_19180</name>
</gene>
<dbReference type="RefSeq" id="WP_065543785.1">
    <property type="nucleotide sequence ID" value="NZ_CP015405.2"/>
</dbReference>
<name>A0A1C7IGW3_9FIRM</name>
<organism evidence="2 3">
    <name type="scientific">Blautia pseudococcoides</name>
    <dbReference type="NCBI Taxonomy" id="1796616"/>
    <lineage>
        <taxon>Bacteria</taxon>
        <taxon>Bacillati</taxon>
        <taxon>Bacillota</taxon>
        <taxon>Clostridia</taxon>
        <taxon>Lachnospirales</taxon>
        <taxon>Lachnospiraceae</taxon>
        <taxon>Blautia</taxon>
    </lineage>
</organism>
<dbReference type="EMBL" id="CP015405">
    <property type="protein sequence ID" value="ANU77679.1"/>
    <property type="molecule type" value="Genomic_DNA"/>
</dbReference>
<keyword evidence="1" id="KW-0812">Transmembrane</keyword>
<reference evidence="2" key="1">
    <citation type="submission" date="2017-04" db="EMBL/GenBank/DDBJ databases">
        <title>Complete Genome Sequences of Twelve Strains of a Stable Defined Moderately Diverse Mouse Microbiota 2 (sDMDMm2).</title>
        <authorList>
            <person name="Uchimura Y."/>
            <person name="Wyss M."/>
            <person name="Brugiroux S."/>
            <person name="Limenitakis J.P."/>
            <person name="Stecher B."/>
            <person name="McCoy K.D."/>
            <person name="Macpherson A.J."/>
        </authorList>
    </citation>
    <scope>NUCLEOTIDE SEQUENCE</scope>
    <source>
        <strain evidence="2">YL58</strain>
    </source>
</reference>
<evidence type="ECO:0000313" key="3">
    <source>
        <dbReference type="Proteomes" id="UP000092574"/>
    </source>
</evidence>
<proteinExistence type="predicted"/>
<keyword evidence="1" id="KW-0472">Membrane</keyword>
<sequence>MEYRYIKVEETQKKLKARDGSIWPYIPQKTFLEKEMDKESIIFGDVTGQVDESAPRLISMQQGEEKRTMRIRLYRSKLSFFDQVSGYMMAMAPTGKEGYVRVRKKSPLKISIAIGLLLVVLAGGITAALWDRGPSLDKNAIAYQMPGGIKNTDPESIMLPGFDTLVMNYATQKVDIALLNPEGNECLFKYHIILKDSGKELYKTGLIKPGTAVTSFEVQEKLEKGKYPIVVKVDTADLKDPEKLFNGGAVEAVLEVK</sequence>
<dbReference type="OrthoDB" id="2166499at2"/>